<proteinExistence type="predicted"/>
<sequence length="60" mass="6754">VMWEGSVLCKNAGPPSPRLSCYVKLTNSCRTTSCRTLSPFHHQREHLRTKLCSMGFSLLS</sequence>
<feature type="non-terminal residue" evidence="1">
    <location>
        <position position="60"/>
    </location>
</feature>
<evidence type="ECO:0000313" key="1">
    <source>
        <dbReference type="EMBL" id="KAL0165627.1"/>
    </source>
</evidence>
<accession>A0ABD0NVY7</accession>
<dbReference type="EMBL" id="JAMKFB020000019">
    <property type="protein sequence ID" value="KAL0165627.1"/>
    <property type="molecule type" value="Genomic_DNA"/>
</dbReference>
<reference evidence="1 2" key="1">
    <citation type="submission" date="2024-05" db="EMBL/GenBank/DDBJ databases">
        <title>Genome sequencing and assembly of Indian major carp, Cirrhinus mrigala (Hamilton, 1822).</title>
        <authorList>
            <person name="Mohindra V."/>
            <person name="Chowdhury L.M."/>
            <person name="Lal K."/>
            <person name="Jena J.K."/>
        </authorList>
    </citation>
    <scope>NUCLEOTIDE SEQUENCE [LARGE SCALE GENOMIC DNA]</scope>
    <source>
        <strain evidence="1">CM1030</strain>
        <tissue evidence="1">Blood</tissue>
    </source>
</reference>
<keyword evidence="2" id="KW-1185">Reference proteome</keyword>
<feature type="non-terminal residue" evidence="1">
    <location>
        <position position="1"/>
    </location>
</feature>
<dbReference type="Proteomes" id="UP001529510">
    <property type="component" value="Unassembled WGS sequence"/>
</dbReference>
<organism evidence="1 2">
    <name type="scientific">Cirrhinus mrigala</name>
    <name type="common">Mrigala</name>
    <dbReference type="NCBI Taxonomy" id="683832"/>
    <lineage>
        <taxon>Eukaryota</taxon>
        <taxon>Metazoa</taxon>
        <taxon>Chordata</taxon>
        <taxon>Craniata</taxon>
        <taxon>Vertebrata</taxon>
        <taxon>Euteleostomi</taxon>
        <taxon>Actinopterygii</taxon>
        <taxon>Neopterygii</taxon>
        <taxon>Teleostei</taxon>
        <taxon>Ostariophysi</taxon>
        <taxon>Cypriniformes</taxon>
        <taxon>Cyprinidae</taxon>
        <taxon>Labeoninae</taxon>
        <taxon>Labeonini</taxon>
        <taxon>Cirrhinus</taxon>
    </lineage>
</organism>
<protein>
    <submittedName>
        <fullName evidence="1">Uncharacterized protein</fullName>
    </submittedName>
</protein>
<comment type="caution">
    <text evidence="1">The sequence shown here is derived from an EMBL/GenBank/DDBJ whole genome shotgun (WGS) entry which is preliminary data.</text>
</comment>
<dbReference type="AlphaFoldDB" id="A0ABD0NVY7"/>
<name>A0ABD0NVY7_CIRMR</name>
<evidence type="ECO:0000313" key="2">
    <source>
        <dbReference type="Proteomes" id="UP001529510"/>
    </source>
</evidence>
<gene>
    <name evidence="1" type="ORF">M9458_037471</name>
</gene>